<accession>A0ABV8U408</accession>
<keyword evidence="3" id="KW-0597">Phosphoprotein</keyword>
<feature type="compositionally biased region" description="Low complexity" evidence="9">
    <location>
        <begin position="264"/>
        <end position="273"/>
    </location>
</feature>
<evidence type="ECO:0000313" key="13">
    <source>
        <dbReference type="EMBL" id="MFC4337859.1"/>
    </source>
</evidence>
<keyword evidence="14" id="KW-1185">Reference proteome</keyword>
<dbReference type="PANTHER" id="PTHR24421:SF10">
    <property type="entry name" value="NITRATE_NITRITE SENSOR PROTEIN NARQ"/>
    <property type="match status" value="1"/>
</dbReference>
<keyword evidence="6 13" id="KW-0418">Kinase</keyword>
<feature type="domain" description="Signal transduction histidine kinase subgroup 3 dimerisation and phosphoacceptor" evidence="12">
    <location>
        <begin position="105"/>
        <end position="170"/>
    </location>
</feature>
<reference evidence="14" key="1">
    <citation type="journal article" date="2019" name="Int. J. Syst. Evol. Microbiol.">
        <title>The Global Catalogue of Microorganisms (GCM) 10K type strain sequencing project: providing services to taxonomists for standard genome sequencing and annotation.</title>
        <authorList>
            <consortium name="The Broad Institute Genomics Platform"/>
            <consortium name="The Broad Institute Genome Sequencing Center for Infectious Disease"/>
            <person name="Wu L."/>
            <person name="Ma J."/>
        </authorList>
    </citation>
    <scope>NUCLEOTIDE SEQUENCE [LARGE SCALE GENOMIC DNA]</scope>
    <source>
        <strain evidence="14">IBRC-M 10908</strain>
    </source>
</reference>
<dbReference type="InterPro" id="IPR003594">
    <property type="entry name" value="HATPase_dom"/>
</dbReference>
<dbReference type="Pfam" id="PF07730">
    <property type="entry name" value="HisKA_3"/>
    <property type="match status" value="1"/>
</dbReference>
<evidence type="ECO:0000256" key="8">
    <source>
        <dbReference type="ARBA" id="ARBA00023012"/>
    </source>
</evidence>
<keyword evidence="7" id="KW-0067">ATP-binding</keyword>
<evidence type="ECO:0000256" key="4">
    <source>
        <dbReference type="ARBA" id="ARBA00022679"/>
    </source>
</evidence>
<feature type="transmembrane region" description="Helical" evidence="10">
    <location>
        <begin position="67"/>
        <end position="85"/>
    </location>
</feature>
<evidence type="ECO:0000256" key="7">
    <source>
        <dbReference type="ARBA" id="ARBA00022840"/>
    </source>
</evidence>
<dbReference type="Gene3D" id="3.30.565.10">
    <property type="entry name" value="Histidine kinase-like ATPase, C-terminal domain"/>
    <property type="match status" value="1"/>
</dbReference>
<dbReference type="InterPro" id="IPR036890">
    <property type="entry name" value="HATPase_C_sf"/>
</dbReference>
<evidence type="ECO:0000256" key="3">
    <source>
        <dbReference type="ARBA" id="ARBA00022553"/>
    </source>
</evidence>
<evidence type="ECO:0000256" key="6">
    <source>
        <dbReference type="ARBA" id="ARBA00022777"/>
    </source>
</evidence>
<dbReference type="EMBL" id="JBHSDK010000061">
    <property type="protein sequence ID" value="MFC4337859.1"/>
    <property type="molecule type" value="Genomic_DNA"/>
</dbReference>
<evidence type="ECO:0000256" key="5">
    <source>
        <dbReference type="ARBA" id="ARBA00022741"/>
    </source>
</evidence>
<organism evidence="13 14">
    <name type="scientific">Salininema proteolyticum</name>
    <dbReference type="NCBI Taxonomy" id="1607685"/>
    <lineage>
        <taxon>Bacteria</taxon>
        <taxon>Bacillati</taxon>
        <taxon>Actinomycetota</taxon>
        <taxon>Actinomycetes</taxon>
        <taxon>Glycomycetales</taxon>
        <taxon>Glycomycetaceae</taxon>
        <taxon>Salininema</taxon>
    </lineage>
</organism>
<dbReference type="RefSeq" id="WP_380625266.1">
    <property type="nucleotide sequence ID" value="NZ_JBHSDK010000061.1"/>
</dbReference>
<dbReference type="Proteomes" id="UP001595823">
    <property type="component" value="Unassembled WGS sequence"/>
</dbReference>
<keyword evidence="8" id="KW-0902">Two-component regulatory system</keyword>
<keyword evidence="4" id="KW-0808">Transferase</keyword>
<comment type="catalytic activity">
    <reaction evidence="1">
        <text>ATP + protein L-histidine = ADP + protein N-phospho-L-histidine.</text>
        <dbReference type="EC" id="2.7.13.3"/>
    </reaction>
</comment>
<protein>
    <recommendedName>
        <fullName evidence="2">histidine kinase</fullName>
        <ecNumber evidence="2">2.7.13.3</ecNumber>
    </recommendedName>
</protein>
<feature type="transmembrane region" description="Helical" evidence="10">
    <location>
        <begin position="37"/>
        <end position="55"/>
    </location>
</feature>
<keyword evidence="10" id="KW-0812">Transmembrane</keyword>
<keyword evidence="5" id="KW-0547">Nucleotide-binding</keyword>
<evidence type="ECO:0000256" key="1">
    <source>
        <dbReference type="ARBA" id="ARBA00000085"/>
    </source>
</evidence>
<gene>
    <name evidence="13" type="ORF">ACFPET_21940</name>
</gene>
<dbReference type="PANTHER" id="PTHR24421">
    <property type="entry name" value="NITRATE/NITRITE SENSOR PROTEIN NARX-RELATED"/>
    <property type="match status" value="1"/>
</dbReference>
<evidence type="ECO:0000256" key="10">
    <source>
        <dbReference type="SAM" id="Phobius"/>
    </source>
</evidence>
<dbReference type="EC" id="2.7.13.3" evidence="2"/>
<dbReference type="CDD" id="cd16917">
    <property type="entry name" value="HATPase_UhpB-NarQ-NarX-like"/>
    <property type="match status" value="1"/>
</dbReference>
<evidence type="ECO:0000259" key="12">
    <source>
        <dbReference type="Pfam" id="PF07730"/>
    </source>
</evidence>
<dbReference type="SUPFAM" id="SSF55874">
    <property type="entry name" value="ATPase domain of HSP90 chaperone/DNA topoisomerase II/histidine kinase"/>
    <property type="match status" value="1"/>
</dbReference>
<comment type="caution">
    <text evidence="13">The sequence shown here is derived from an EMBL/GenBank/DDBJ whole genome shotgun (WGS) entry which is preliminary data.</text>
</comment>
<keyword evidence="10" id="KW-1133">Transmembrane helix</keyword>
<name>A0ABV8U408_9ACTN</name>
<dbReference type="InterPro" id="IPR011712">
    <property type="entry name" value="Sig_transdc_His_kin_sub3_dim/P"/>
</dbReference>
<evidence type="ECO:0000256" key="9">
    <source>
        <dbReference type="SAM" id="MobiDB-lite"/>
    </source>
</evidence>
<feature type="domain" description="Histidine kinase/HSP90-like ATPase" evidence="11">
    <location>
        <begin position="216"/>
        <end position="302"/>
    </location>
</feature>
<feature type="region of interest" description="Disordered" evidence="9">
    <location>
        <begin position="252"/>
        <end position="273"/>
    </location>
</feature>
<keyword evidence="10" id="KW-0472">Membrane</keyword>
<sequence length="313" mass="33586">MLHWNAPWTSESVWVLAEPVLLAVAAYCSARWSSSARAAGWAVAATCAASGMVILRFSDLSVRETVLAAVIWALLPAAFAGAAWYQRLQGLRRRRAVAEARRAQRLELAHDLHDFAAHDISEVVAQAQAGRMVLPLDDPRVADLLERIESAGLRALGSMDRTVRLLRETEEVDVSPVRGVADLPGLVERFNAAGRPRAVFDSRLCGEVGREAGAVIHRLVTEALTNVRRHAPDAAEVSVALEESEGMLSAVVSDDGRARRPRGRSSSGSGLAGLSDRVEALGGTFRAGPREGGGWLVEARIPWGRPVSQKGAV</sequence>
<evidence type="ECO:0000259" key="11">
    <source>
        <dbReference type="Pfam" id="PF02518"/>
    </source>
</evidence>
<evidence type="ECO:0000256" key="2">
    <source>
        <dbReference type="ARBA" id="ARBA00012438"/>
    </source>
</evidence>
<evidence type="ECO:0000313" key="14">
    <source>
        <dbReference type="Proteomes" id="UP001595823"/>
    </source>
</evidence>
<proteinExistence type="predicted"/>
<dbReference type="Gene3D" id="1.20.5.1930">
    <property type="match status" value="1"/>
</dbReference>
<dbReference type="InterPro" id="IPR050482">
    <property type="entry name" value="Sensor_HK_TwoCompSys"/>
</dbReference>
<dbReference type="GO" id="GO:0016301">
    <property type="term" value="F:kinase activity"/>
    <property type="evidence" value="ECO:0007669"/>
    <property type="project" value="UniProtKB-KW"/>
</dbReference>
<dbReference type="Pfam" id="PF02518">
    <property type="entry name" value="HATPase_c"/>
    <property type="match status" value="1"/>
</dbReference>